<organism evidence="1 2">
    <name type="scientific">Acaulospora colombiana</name>
    <dbReference type="NCBI Taxonomy" id="27376"/>
    <lineage>
        <taxon>Eukaryota</taxon>
        <taxon>Fungi</taxon>
        <taxon>Fungi incertae sedis</taxon>
        <taxon>Mucoromycota</taxon>
        <taxon>Glomeromycotina</taxon>
        <taxon>Glomeromycetes</taxon>
        <taxon>Diversisporales</taxon>
        <taxon>Acaulosporaceae</taxon>
        <taxon>Acaulospora</taxon>
    </lineage>
</organism>
<dbReference type="EMBL" id="CAJVPT010009740">
    <property type="protein sequence ID" value="CAG8564214.1"/>
    <property type="molecule type" value="Genomic_DNA"/>
</dbReference>
<sequence length="945" mass="106886">DPNFNETCDSDEEFSPWKEVFIGKIPIMVKSSYCSLCSLEEDQLTDVNECPYDQGGYFIINGSEKVLIAQERLANNMIFVFRTQKPSSYSYTAEIKSSAEKGLVIRTFTLKLQAKSGESEDSEQFIHASIPFVKKDIPVKILFVALGISCEKDILQLTGASPSDGEFTEAIKPCLRESFAIQTRQVNPIVQLGNSTYERRRTLIESKKFSQVALDYIGKRATSPGTPLDKRRRELDDRDHFGKKRLDLAGALLSNLFNNLFRRMVKDMTTLIKKMLADRREINLEMVIKPQTITNGMRYSLGTGNWGEAKKAMQSRSGVAQVLNRYTYVSTLSHLRRCNTPISREGKVTRPRYLHNTHWGYVCPSETPEGQACGLMKNLSLMAYISVGTPTNIIVEHINATGMMDSIGFQTEMRQEIHSATKVLINGNWIGVTDSDIHLYNTLKNLKRSGDFPFDVSIVNDIRSKEIRVYSDPGRVCRPLFVVNDSKLEITPEHVRKIERNKLDELEEETYDWEALVYEGLIEYLDAEEEEFSLICMTPEDLRDSRVQFAYESMNMKPPTVKRSLAERSKAPTAHSDRWTHCEIHPSMILGVAASLIPFPDHNQSPRNTYQSAMGKQAMGIYSTNYQSRMDVVANILYYPQKPLVTTKVMEYLKFRELPAGHNAIVAILCYEGYNQEDSIIMNQGSVDRGIFRSFTFRSYQENEKKKGVLRFEEIMKPTNDNTAGLRLGSADKLDADGAVTPGMSVAEGDILIGKTTPITPQNAMFGQKKETQTHRNISTTLRHSEAGFVDRVVVTSDQDSMKSVKVRIRNTRIPEMGDKFASRHGQKGTIGILRRQEDMPFTCDGIIPDIIINSHAIPSRMTIGHLIECLLGKLVVITGNEGDSTPFTDVTVESISSKLKELGHHPYGNEVMYNGYTGKKLRAHVYIGPTYYQRLKHMVHDKIQ</sequence>
<comment type="caution">
    <text evidence="1">The sequence shown here is derived from an EMBL/GenBank/DDBJ whole genome shotgun (WGS) entry which is preliminary data.</text>
</comment>
<gene>
    <name evidence="1" type="ORF">ACOLOM_LOCUS5350</name>
</gene>
<name>A0ACA9M3Q0_9GLOM</name>
<accession>A0ACA9M3Q0</accession>
<feature type="non-terminal residue" evidence="1">
    <location>
        <position position="1"/>
    </location>
</feature>
<evidence type="ECO:0000313" key="1">
    <source>
        <dbReference type="EMBL" id="CAG8564214.1"/>
    </source>
</evidence>
<keyword evidence="2" id="KW-1185">Reference proteome</keyword>
<dbReference type="Proteomes" id="UP000789525">
    <property type="component" value="Unassembled WGS sequence"/>
</dbReference>
<proteinExistence type="predicted"/>
<evidence type="ECO:0000313" key="2">
    <source>
        <dbReference type="Proteomes" id="UP000789525"/>
    </source>
</evidence>
<protein>
    <submittedName>
        <fullName evidence="1">2730_t:CDS:1</fullName>
    </submittedName>
</protein>
<reference evidence="1" key="1">
    <citation type="submission" date="2021-06" db="EMBL/GenBank/DDBJ databases">
        <authorList>
            <person name="Kallberg Y."/>
            <person name="Tangrot J."/>
            <person name="Rosling A."/>
        </authorList>
    </citation>
    <scope>NUCLEOTIDE SEQUENCE</scope>
    <source>
        <strain evidence="1">CL356</strain>
    </source>
</reference>